<reference evidence="2" key="1">
    <citation type="submission" date="2017-12" db="EMBL/GenBank/DDBJ databases">
        <title>FDA dAtabase for Regulatory Grade micrObial Sequences (FDA-ARGOS): Supporting development and validation of Infectious Disease Dx tests.</title>
        <authorList>
            <person name="Kerrigan L."/>
            <person name="Tallon L.J."/>
            <person name="Sadzewicz L."/>
            <person name="Sengamalay N."/>
            <person name="Ott S."/>
            <person name="Godinez A."/>
            <person name="Nagaraj S."/>
            <person name="Vavikolanu K."/>
            <person name="Vyas G."/>
            <person name="Nadendla S."/>
            <person name="Aluvathingal J."/>
            <person name="Sichtig H."/>
        </authorList>
    </citation>
    <scope>NUCLEOTIDE SEQUENCE [LARGE SCALE GENOMIC DNA]</scope>
    <source>
        <strain evidence="2">FDAARGOS_200</strain>
    </source>
</reference>
<evidence type="ECO:0000313" key="2">
    <source>
        <dbReference type="EMBL" id="PNL60664.1"/>
    </source>
</evidence>
<dbReference type="Proteomes" id="UP000192511">
    <property type="component" value="Unassembled WGS sequence"/>
</dbReference>
<keyword evidence="1" id="KW-0812">Transmembrane</keyword>
<gene>
    <name evidence="2" type="ORF">A6J39_005265</name>
</gene>
<dbReference type="NCBIfam" id="NF043055">
    <property type="entry name" value="T4SS_Ceg9"/>
    <property type="match status" value="1"/>
</dbReference>
<dbReference type="EMBL" id="NBTX02000004">
    <property type="protein sequence ID" value="PNL60664.1"/>
    <property type="molecule type" value="Genomic_DNA"/>
</dbReference>
<dbReference type="RefSeq" id="WP_019233432.1">
    <property type="nucleotide sequence ID" value="NZ_CAAAHR010000001.1"/>
</dbReference>
<organism evidence="2 3">
    <name type="scientific">Legionella anisa</name>
    <dbReference type="NCBI Taxonomy" id="28082"/>
    <lineage>
        <taxon>Bacteria</taxon>
        <taxon>Pseudomonadati</taxon>
        <taxon>Pseudomonadota</taxon>
        <taxon>Gammaproteobacteria</taxon>
        <taxon>Legionellales</taxon>
        <taxon>Legionellaceae</taxon>
        <taxon>Legionella</taxon>
    </lineage>
</organism>
<protein>
    <recommendedName>
        <fullName evidence="4">ABC transmembrane type-1 domain-containing protein</fullName>
    </recommendedName>
</protein>
<name>A0AAX0WUG5_9GAMM</name>
<keyword evidence="1" id="KW-0472">Membrane</keyword>
<feature type="transmembrane region" description="Helical" evidence="1">
    <location>
        <begin position="61"/>
        <end position="84"/>
    </location>
</feature>
<evidence type="ECO:0000313" key="3">
    <source>
        <dbReference type="Proteomes" id="UP000192511"/>
    </source>
</evidence>
<dbReference type="GeneID" id="98067079"/>
<dbReference type="AlphaFoldDB" id="A0AAX0WUG5"/>
<keyword evidence="1" id="KW-1133">Transmembrane helix</keyword>
<evidence type="ECO:0000256" key="1">
    <source>
        <dbReference type="SAM" id="Phobius"/>
    </source>
</evidence>
<dbReference type="InterPro" id="IPR049985">
    <property type="entry name" value="T4SS_Ceg9"/>
</dbReference>
<sequence length="238" mass="27400">MYNNLLFFSNVTSMRFNKSDQNRYQSLWEHNRRDIKHTFIGTIASKSEFVGVLFQPITASFSMLVGATLAQLLLPYSLCILFMGDLEVALATLINYLEITILAIAMPIIALLSTISRGVATVKCLLEDKYTLEDMVEDENMEPYKIYLLATEHGFDTFNENNEVRKVTYYKLQYKIMHNGTIYTGTFTLNDLHREPNGFDGKASSLTLYKYDILHLIKGVHKLEEMEEYNVRSSYGYS</sequence>
<proteinExistence type="predicted"/>
<comment type="caution">
    <text evidence="2">The sequence shown here is derived from an EMBL/GenBank/DDBJ whole genome shotgun (WGS) entry which is preliminary data.</text>
</comment>
<evidence type="ECO:0008006" key="4">
    <source>
        <dbReference type="Google" id="ProtNLM"/>
    </source>
</evidence>
<accession>A0AAX0WUG5</accession>
<feature type="transmembrane region" description="Helical" evidence="1">
    <location>
        <begin position="96"/>
        <end position="115"/>
    </location>
</feature>
<keyword evidence="3" id="KW-1185">Reference proteome</keyword>